<evidence type="ECO:0000313" key="3">
    <source>
        <dbReference type="Proteomes" id="UP001314170"/>
    </source>
</evidence>
<proteinExistence type="predicted"/>
<protein>
    <submittedName>
        <fullName evidence="1">Uncharacterized protein</fullName>
    </submittedName>
</protein>
<gene>
    <name evidence="1" type="ORF">DCAF_LOCUS2263</name>
    <name evidence="2" type="ORF">DCAF_LOCUS6521</name>
</gene>
<organism evidence="1 3">
    <name type="scientific">Dovyalis caffra</name>
    <dbReference type="NCBI Taxonomy" id="77055"/>
    <lineage>
        <taxon>Eukaryota</taxon>
        <taxon>Viridiplantae</taxon>
        <taxon>Streptophyta</taxon>
        <taxon>Embryophyta</taxon>
        <taxon>Tracheophyta</taxon>
        <taxon>Spermatophyta</taxon>
        <taxon>Magnoliopsida</taxon>
        <taxon>eudicotyledons</taxon>
        <taxon>Gunneridae</taxon>
        <taxon>Pentapetalae</taxon>
        <taxon>rosids</taxon>
        <taxon>fabids</taxon>
        <taxon>Malpighiales</taxon>
        <taxon>Salicaceae</taxon>
        <taxon>Flacourtieae</taxon>
        <taxon>Dovyalis</taxon>
    </lineage>
</organism>
<dbReference type="EMBL" id="CAWUPB010000903">
    <property type="protein sequence ID" value="CAK7328778.1"/>
    <property type="molecule type" value="Genomic_DNA"/>
</dbReference>
<reference evidence="1 3" key="1">
    <citation type="submission" date="2024-01" db="EMBL/GenBank/DDBJ databases">
        <authorList>
            <person name="Waweru B."/>
        </authorList>
    </citation>
    <scope>NUCLEOTIDE SEQUENCE [LARGE SCALE GENOMIC DNA]</scope>
</reference>
<keyword evidence="3" id="KW-1185">Reference proteome</keyword>
<name>A0AAV1QSC1_9ROSI</name>
<evidence type="ECO:0000313" key="2">
    <source>
        <dbReference type="EMBL" id="CAK7328778.1"/>
    </source>
</evidence>
<sequence>MQWTSIAELSITLSISLPWDTHLRKNVENRTGRTVRLTPLYTPSLVRPPQAATLTEIEAAREILPVKLHALEHHSLISLRVGLLSPNRDIKENLYLLFASSRLSSSHSTKGIPS</sequence>
<accession>A0AAV1QSC1</accession>
<dbReference type="Proteomes" id="UP001314170">
    <property type="component" value="Unassembled WGS sequence"/>
</dbReference>
<evidence type="ECO:0000313" key="1">
    <source>
        <dbReference type="EMBL" id="CAK7324611.1"/>
    </source>
</evidence>
<dbReference type="EMBL" id="CAWUPB010000380">
    <property type="protein sequence ID" value="CAK7324611.1"/>
    <property type="molecule type" value="Genomic_DNA"/>
</dbReference>
<dbReference type="AlphaFoldDB" id="A0AAV1QSC1"/>
<comment type="caution">
    <text evidence="1">The sequence shown here is derived from an EMBL/GenBank/DDBJ whole genome shotgun (WGS) entry which is preliminary data.</text>
</comment>